<feature type="binding site" evidence="1">
    <location>
        <position position="43"/>
    </location>
    <ligand>
        <name>substrate</name>
    </ligand>
</feature>
<keyword evidence="1" id="KW-0547">Nucleotide-binding</keyword>
<dbReference type="RefSeq" id="WP_102159948.1">
    <property type="nucleotide sequence ID" value="NZ_PNFZ01000001.1"/>
</dbReference>
<comment type="subunit">
    <text evidence="1">Homodimer.</text>
</comment>
<evidence type="ECO:0000256" key="1">
    <source>
        <dbReference type="HAMAP-Rule" id="MF_00336"/>
    </source>
</evidence>
<dbReference type="InterPro" id="IPR027417">
    <property type="entry name" value="P-loop_NTPase"/>
</dbReference>
<dbReference type="InterPro" id="IPR004472">
    <property type="entry name" value="DTB_synth_BioD"/>
</dbReference>
<dbReference type="Proteomes" id="UP000235703">
    <property type="component" value="Unassembled WGS sequence"/>
</dbReference>
<feature type="binding site" evidence="1">
    <location>
        <begin position="128"/>
        <end position="131"/>
    </location>
    <ligand>
        <name>ATP</name>
        <dbReference type="ChEBI" id="CHEBI:30616"/>
    </ligand>
</feature>
<feature type="binding site" evidence="1">
    <location>
        <position position="18"/>
    </location>
    <ligand>
        <name>Mg(2+)</name>
        <dbReference type="ChEBI" id="CHEBI:18420"/>
    </ligand>
</feature>
<comment type="caution">
    <text evidence="1">Lacks conserved residue(s) required for the propagation of feature annotation.</text>
</comment>
<evidence type="ECO:0000313" key="3">
    <source>
        <dbReference type="Proteomes" id="UP000235703"/>
    </source>
</evidence>
<gene>
    <name evidence="1 2" type="primary">bioD</name>
    <name evidence="2" type="ORF">CJ198_01085</name>
</gene>
<dbReference type="UniPathway" id="UPA00078">
    <property type="reaction ID" value="UER00161"/>
</dbReference>
<dbReference type="Pfam" id="PF13500">
    <property type="entry name" value="AAA_26"/>
    <property type="match status" value="1"/>
</dbReference>
<dbReference type="PANTHER" id="PTHR43210">
    <property type="entry name" value="DETHIOBIOTIN SYNTHETASE"/>
    <property type="match status" value="1"/>
</dbReference>
<keyword evidence="3" id="KW-1185">Reference proteome</keyword>
<comment type="subcellular location">
    <subcellularLocation>
        <location evidence="1">Cytoplasm</location>
    </subcellularLocation>
</comment>
<dbReference type="OrthoDB" id="9802610at2"/>
<dbReference type="GO" id="GO:0000287">
    <property type="term" value="F:magnesium ion binding"/>
    <property type="evidence" value="ECO:0007669"/>
    <property type="project" value="UniProtKB-UniRule"/>
</dbReference>
<reference evidence="2 3" key="1">
    <citation type="submission" date="2017-09" db="EMBL/GenBank/DDBJ databases">
        <title>Bacterial strain isolated from the female urinary microbiota.</title>
        <authorList>
            <person name="Thomas-White K."/>
            <person name="Kumar N."/>
            <person name="Forster S."/>
            <person name="Putonti C."/>
            <person name="Lawley T."/>
            <person name="Wolfe A.J."/>
        </authorList>
    </citation>
    <scope>NUCLEOTIDE SEQUENCE [LARGE SCALE GENOMIC DNA]</scope>
    <source>
        <strain evidence="2 3">UMB0680</strain>
    </source>
</reference>
<feature type="binding site" evidence="1">
    <location>
        <position position="128"/>
    </location>
    <ligand>
        <name>Mg(2+)</name>
        <dbReference type="ChEBI" id="CHEBI:18420"/>
    </ligand>
</feature>
<feature type="binding site" evidence="1">
    <location>
        <begin position="193"/>
        <end position="194"/>
    </location>
    <ligand>
        <name>ATP</name>
        <dbReference type="ChEBI" id="CHEBI:30616"/>
    </ligand>
</feature>
<sequence length="245" mass="25219">MIPRYLLVTGTDTGVGKTIATAALAAALSAAGRRVIMVKPVQTGHISPDDPERTELEAQYSDVVTESDAQIIARLAGIETFTLTTLRLPMAPVPAARAEGASLPTAGEHAEYIRELAAKTSADHVLIEGAGGVLVDFGGHTAADLARTLAAESCEPVGAVIVARSRLGTLNHTALTAEALAHRGVDVTGLVIGSWPDPALPVDIDNREALTTIAPLLGALPAGAGHRLGAGDFQAQAPAWLRLPD</sequence>
<dbReference type="GO" id="GO:0009102">
    <property type="term" value="P:biotin biosynthetic process"/>
    <property type="evidence" value="ECO:0007669"/>
    <property type="project" value="UniProtKB-UniRule"/>
</dbReference>
<dbReference type="GO" id="GO:0004141">
    <property type="term" value="F:dethiobiotin synthase activity"/>
    <property type="evidence" value="ECO:0007669"/>
    <property type="project" value="UniProtKB-UniRule"/>
</dbReference>
<comment type="similarity">
    <text evidence="1">Belongs to the dethiobiotin synthetase family.</text>
</comment>
<keyword evidence="1" id="KW-0479">Metal-binding</keyword>
<dbReference type="PANTHER" id="PTHR43210:SF5">
    <property type="entry name" value="DETHIOBIOTIN SYNTHETASE"/>
    <property type="match status" value="1"/>
</dbReference>
<feature type="binding site" evidence="1">
    <location>
        <position position="68"/>
    </location>
    <ligand>
        <name>Mg(2+)</name>
        <dbReference type="ChEBI" id="CHEBI:18420"/>
    </ligand>
</feature>
<proteinExistence type="inferred from homology"/>
<dbReference type="EMBL" id="PNFZ01000001">
    <property type="protein sequence ID" value="PMB99161.1"/>
    <property type="molecule type" value="Genomic_DNA"/>
</dbReference>
<dbReference type="AlphaFoldDB" id="A0A2N6PKF3"/>
<dbReference type="CDD" id="cd03109">
    <property type="entry name" value="DTBS"/>
    <property type="match status" value="1"/>
</dbReference>
<keyword evidence="1" id="KW-0436">Ligase</keyword>
<name>A0A2N6PKF3_9MICO</name>
<feature type="binding site" evidence="1">
    <location>
        <position position="68"/>
    </location>
    <ligand>
        <name>ATP</name>
        <dbReference type="ChEBI" id="CHEBI:30616"/>
    </ligand>
</feature>
<keyword evidence="1" id="KW-0963">Cytoplasm</keyword>
<feature type="active site" evidence="1">
    <location>
        <position position="39"/>
    </location>
</feature>
<dbReference type="EC" id="6.3.3.3" evidence="1"/>
<organism evidence="2 3">
    <name type="scientific">Brevibacterium luteolum</name>
    <dbReference type="NCBI Taxonomy" id="199591"/>
    <lineage>
        <taxon>Bacteria</taxon>
        <taxon>Bacillati</taxon>
        <taxon>Actinomycetota</taxon>
        <taxon>Actinomycetes</taxon>
        <taxon>Micrococcales</taxon>
        <taxon>Brevibacteriaceae</taxon>
        <taxon>Brevibacterium</taxon>
    </lineage>
</organism>
<comment type="function">
    <text evidence="1">Catalyzes a mechanistically unusual reaction, the ATP-dependent insertion of CO2 between the N7 and N8 nitrogen atoms of 7,8-diaminopelargonic acid (DAPA, also called 7,8-diammoniononanoate) to form a ureido ring.</text>
</comment>
<dbReference type="GO" id="GO:0005829">
    <property type="term" value="C:cytosol"/>
    <property type="evidence" value="ECO:0007669"/>
    <property type="project" value="TreeGrafter"/>
</dbReference>
<comment type="pathway">
    <text evidence="1">Cofactor biosynthesis; biotin biosynthesis; biotin from 7,8-diaminononanoate: step 1/2.</text>
</comment>
<feature type="binding site" evidence="1">
    <location>
        <begin position="14"/>
        <end position="19"/>
    </location>
    <ligand>
        <name>ATP</name>
        <dbReference type="ChEBI" id="CHEBI:30616"/>
    </ligand>
</feature>
<comment type="caution">
    <text evidence="2">The sequence shown here is derived from an EMBL/GenBank/DDBJ whole genome shotgun (WGS) entry which is preliminary data.</text>
</comment>
<comment type="cofactor">
    <cofactor evidence="1">
        <name>Mg(2+)</name>
        <dbReference type="ChEBI" id="CHEBI:18420"/>
    </cofactor>
</comment>
<dbReference type="Gene3D" id="3.40.50.300">
    <property type="entry name" value="P-loop containing nucleotide triphosphate hydrolases"/>
    <property type="match status" value="1"/>
</dbReference>
<evidence type="ECO:0000313" key="2">
    <source>
        <dbReference type="EMBL" id="PMB99161.1"/>
    </source>
</evidence>
<keyword evidence="1" id="KW-0093">Biotin biosynthesis</keyword>
<comment type="catalytic activity">
    <reaction evidence="1">
        <text>(7R,8S)-7,8-diammoniononanoate + CO2 + ATP = (4R,5S)-dethiobiotin + ADP + phosphate + 3 H(+)</text>
        <dbReference type="Rhea" id="RHEA:15805"/>
        <dbReference type="ChEBI" id="CHEBI:15378"/>
        <dbReference type="ChEBI" id="CHEBI:16526"/>
        <dbReference type="ChEBI" id="CHEBI:30616"/>
        <dbReference type="ChEBI" id="CHEBI:43474"/>
        <dbReference type="ChEBI" id="CHEBI:149469"/>
        <dbReference type="ChEBI" id="CHEBI:149473"/>
        <dbReference type="ChEBI" id="CHEBI:456216"/>
        <dbReference type="EC" id="6.3.3.3"/>
    </reaction>
</comment>
<keyword evidence="1" id="KW-0460">Magnesium</keyword>
<accession>A0A2N6PKF3</accession>
<dbReference type="SUPFAM" id="SSF52540">
    <property type="entry name" value="P-loop containing nucleoside triphosphate hydrolases"/>
    <property type="match status" value="1"/>
</dbReference>
<dbReference type="HAMAP" id="MF_00336">
    <property type="entry name" value="BioD"/>
    <property type="match status" value="1"/>
</dbReference>
<keyword evidence="1" id="KW-0067">ATP-binding</keyword>
<protein>
    <recommendedName>
        <fullName evidence="1">ATP-dependent dethiobiotin synthetase BioD</fullName>
        <ecNumber evidence="1">6.3.3.3</ecNumber>
    </recommendedName>
    <alternativeName>
        <fullName evidence="1">DTB synthetase</fullName>
        <shortName evidence="1">DTBS</shortName>
    </alternativeName>
    <alternativeName>
        <fullName evidence="1">Dethiobiotin synthase</fullName>
    </alternativeName>
</protein>
<dbReference type="NCBIfam" id="TIGR00347">
    <property type="entry name" value="bioD"/>
    <property type="match status" value="1"/>
</dbReference>
<dbReference type="GO" id="GO:0005524">
    <property type="term" value="F:ATP binding"/>
    <property type="evidence" value="ECO:0007669"/>
    <property type="project" value="UniProtKB-UniRule"/>
</dbReference>